<keyword evidence="2" id="KW-1185">Reference proteome</keyword>
<dbReference type="RefSeq" id="WP_205312040.1">
    <property type="nucleotide sequence ID" value="NZ_JAERPS020000007.1"/>
</dbReference>
<sequence length="308" mass="35424">MCGYCTERNFALSLWQNGRFSPFADIDVLYDHSYSIESPDLSTLFNLQQRGQSLDAAVVLIRIVCHALIRPLNSNEQQLKQAMLSQWQQSERKIIASQWPALDAALAHIYHHGQLPYQHYPQLPAECVNQLTALVSFAAQQFYPPVQQDDSDADSAQWDESEHQRLLAQSRQLTREFYALFNQLYLALLLLMHLQPQLPALQHIALNNVGISSLFPGYELALRRMLQCHCIEHSGADWFWQHLDNFSMEQIYYMASPKRFGPGEILALQFKIEDEHAGIDCYMTRKECVAALDELSMAIEFGFDPEEQ</sequence>
<evidence type="ECO:0000313" key="2">
    <source>
        <dbReference type="Proteomes" id="UP000663814"/>
    </source>
</evidence>
<protein>
    <submittedName>
        <fullName evidence="1">Uncharacterized protein</fullName>
    </submittedName>
</protein>
<comment type="caution">
    <text evidence="1">The sequence shown here is derived from an EMBL/GenBank/DDBJ whole genome shotgun (WGS) entry which is preliminary data.</text>
</comment>
<gene>
    <name evidence="1" type="ORF">I4W93_018185</name>
</gene>
<organism evidence="1 2">
    <name type="scientific">Rheinheimera maricola</name>
    <dbReference type="NCBI Taxonomy" id="2793282"/>
    <lineage>
        <taxon>Bacteria</taxon>
        <taxon>Pseudomonadati</taxon>
        <taxon>Pseudomonadota</taxon>
        <taxon>Gammaproteobacteria</taxon>
        <taxon>Chromatiales</taxon>
        <taxon>Chromatiaceae</taxon>
        <taxon>Rheinheimera</taxon>
    </lineage>
</organism>
<reference evidence="1 2" key="2">
    <citation type="submission" date="2021-08" db="EMBL/GenBank/DDBJ databases">
        <title>Rheinheimera aquimaris sp. nov., isolated from seawater of the East Sea in Korea.</title>
        <authorList>
            <person name="Kim K.H."/>
            <person name="Wenting R."/>
            <person name="Kim K.R."/>
            <person name="Jeon C.O."/>
        </authorList>
    </citation>
    <scope>NUCLEOTIDE SEQUENCE [LARGE SCALE GENOMIC DNA]</scope>
    <source>
        <strain evidence="1 2">MA-13</strain>
    </source>
</reference>
<evidence type="ECO:0000313" key="1">
    <source>
        <dbReference type="EMBL" id="MBZ9613526.1"/>
    </source>
</evidence>
<accession>A0ABS7XD86</accession>
<name>A0ABS7XD86_9GAMM</name>
<proteinExistence type="predicted"/>
<dbReference type="EMBL" id="JAERPS020000007">
    <property type="protein sequence ID" value="MBZ9613526.1"/>
    <property type="molecule type" value="Genomic_DNA"/>
</dbReference>
<dbReference type="Proteomes" id="UP000663814">
    <property type="component" value="Unassembled WGS sequence"/>
</dbReference>
<reference evidence="1 2" key="1">
    <citation type="submission" date="2020-12" db="EMBL/GenBank/DDBJ databases">
        <authorList>
            <person name="Ruan W."/>
            <person name="Khan S.A."/>
            <person name="Jeon C.O."/>
        </authorList>
    </citation>
    <scope>NUCLEOTIDE SEQUENCE [LARGE SCALE GENOMIC DNA]</scope>
    <source>
        <strain evidence="1 2">MA-13</strain>
    </source>
</reference>